<protein>
    <recommendedName>
        <fullName evidence="1">Glycosyltransferase 2-like domain-containing protein</fullName>
    </recommendedName>
</protein>
<proteinExistence type="predicted"/>
<evidence type="ECO:0000313" key="2">
    <source>
        <dbReference type="EMBL" id="AEI44647.1"/>
    </source>
</evidence>
<dbReference type="KEGG" id="pms:KNP414_06123"/>
<dbReference type="RefSeq" id="WP_013919791.1">
    <property type="nucleotide sequence ID" value="NC_015690.1"/>
</dbReference>
<dbReference type="PATRIC" id="fig|1036673.3.peg.5690"/>
<dbReference type="CDD" id="cd02511">
    <property type="entry name" value="Beta4Glucosyltransferase"/>
    <property type="match status" value="1"/>
</dbReference>
<dbReference type="PANTHER" id="PTHR43630">
    <property type="entry name" value="POLY-BETA-1,6-N-ACETYL-D-GLUCOSAMINE SYNTHASE"/>
    <property type="match status" value="1"/>
</dbReference>
<organism evidence="2 3">
    <name type="scientific">Paenibacillus mucilaginosus (strain KNP414)</name>
    <dbReference type="NCBI Taxonomy" id="1036673"/>
    <lineage>
        <taxon>Bacteria</taxon>
        <taxon>Bacillati</taxon>
        <taxon>Bacillota</taxon>
        <taxon>Bacilli</taxon>
        <taxon>Bacillales</taxon>
        <taxon>Paenibacillaceae</taxon>
        <taxon>Paenibacillus</taxon>
    </lineage>
</organism>
<dbReference type="InterPro" id="IPR011990">
    <property type="entry name" value="TPR-like_helical_dom_sf"/>
</dbReference>
<reference evidence="2 3" key="2">
    <citation type="journal article" date="2013" name="Genome Announc.">
        <title>Genome Sequence of Growth-Improving Paenibacillus mucilaginosus Strain KNP414.</title>
        <authorList>
            <person name="Lu J.J."/>
            <person name="Wang J.F."/>
            <person name="Hu X.F."/>
        </authorList>
    </citation>
    <scope>NUCLEOTIDE SEQUENCE [LARGE SCALE GENOMIC DNA]</scope>
    <source>
        <strain evidence="2 3">KNP414</strain>
    </source>
</reference>
<dbReference type="AlphaFoldDB" id="F8FGI7"/>
<dbReference type="EMBL" id="CP002869">
    <property type="protein sequence ID" value="AEI44647.1"/>
    <property type="molecule type" value="Genomic_DNA"/>
</dbReference>
<dbReference type="InterPro" id="IPR029044">
    <property type="entry name" value="Nucleotide-diphossugar_trans"/>
</dbReference>
<evidence type="ECO:0000313" key="3">
    <source>
        <dbReference type="Proteomes" id="UP000006620"/>
    </source>
</evidence>
<gene>
    <name evidence="2" type="ordered locus">KNP414_06123</name>
</gene>
<dbReference type="HOGENOM" id="CLU_023736_0_0_9"/>
<dbReference type="Gene3D" id="3.90.550.10">
    <property type="entry name" value="Spore Coat Polysaccharide Biosynthesis Protein SpsA, Chain A"/>
    <property type="match status" value="1"/>
</dbReference>
<accession>F8FGI7</accession>
<sequence length="366" mass="42137">MNTISLCMIVRNEQATIARCLDSVRSAVDEIVIVDTGSKDATLEIVAAYTDKMIHFPWIDDFAAARNESFRHASCDYILWLDADDVMAPEDAAALRELKQWLDPSVDSVTMPYLLSFDEQGNAVHSLRRNRLVKRARQFRWIGCVHEYLEVSGNIQHSGIAVRHQPVERPGRSGRNLAIYERKLTSDQPFNPRDRYYYANELKDHGRWEQAAEQYELFLSEGLGWEEDCIQACGKLADCYHELRQPDRFADSALRSFRYGAPRAEMCCRLGYHFLEGGRLDAAVFWYGTAAQLERPASRWAILNEACWTWLPHLQLCVCYDRLGEYARAYEHNKQALAYLPEDPRMLANQAYLEGRLKSVIPAKKD</sequence>
<dbReference type="Proteomes" id="UP000006620">
    <property type="component" value="Chromosome"/>
</dbReference>
<dbReference type="SUPFAM" id="SSF53448">
    <property type="entry name" value="Nucleotide-diphospho-sugar transferases"/>
    <property type="match status" value="1"/>
</dbReference>
<feature type="domain" description="Glycosyltransferase 2-like" evidence="1">
    <location>
        <begin position="5"/>
        <end position="130"/>
    </location>
</feature>
<dbReference type="InterPro" id="IPR001173">
    <property type="entry name" value="Glyco_trans_2-like"/>
</dbReference>
<dbReference type="SUPFAM" id="SSF48452">
    <property type="entry name" value="TPR-like"/>
    <property type="match status" value="1"/>
</dbReference>
<dbReference type="PANTHER" id="PTHR43630:SF2">
    <property type="entry name" value="GLYCOSYLTRANSFERASE"/>
    <property type="match status" value="1"/>
</dbReference>
<reference evidence="3" key="1">
    <citation type="submission" date="2011-06" db="EMBL/GenBank/DDBJ databases">
        <title>Complete genome sequence of Paenibacillus mucilaginosus KNP414.</title>
        <authorList>
            <person name="Wang J."/>
            <person name="Hu S."/>
            <person name="Hu X."/>
            <person name="Zhang B."/>
            <person name="Dong D."/>
            <person name="Zhang S."/>
            <person name="Zhao K."/>
            <person name="Wu D."/>
        </authorList>
    </citation>
    <scope>NUCLEOTIDE SEQUENCE [LARGE SCALE GENOMIC DNA]</scope>
    <source>
        <strain evidence="3">KNP414</strain>
    </source>
</reference>
<evidence type="ECO:0000259" key="1">
    <source>
        <dbReference type="Pfam" id="PF00535"/>
    </source>
</evidence>
<dbReference type="Pfam" id="PF00535">
    <property type="entry name" value="Glycos_transf_2"/>
    <property type="match status" value="1"/>
</dbReference>
<name>F8FGI7_PAEMK</name>
<dbReference type="Gene3D" id="1.25.40.10">
    <property type="entry name" value="Tetratricopeptide repeat domain"/>
    <property type="match status" value="1"/>
</dbReference>